<name>A0A4Q1HI80_9BURK</name>
<dbReference type="Pfam" id="PF04365">
    <property type="entry name" value="BrnT_toxin"/>
    <property type="match status" value="1"/>
</dbReference>
<keyword evidence="2" id="KW-1185">Reference proteome</keyword>
<proteinExistence type="predicted"/>
<evidence type="ECO:0008006" key="3">
    <source>
        <dbReference type="Google" id="ProtNLM"/>
    </source>
</evidence>
<dbReference type="InterPro" id="IPR038573">
    <property type="entry name" value="BrnT_sf"/>
</dbReference>
<dbReference type="Proteomes" id="UP000290849">
    <property type="component" value="Unassembled WGS sequence"/>
</dbReference>
<evidence type="ECO:0000313" key="2">
    <source>
        <dbReference type="Proteomes" id="UP000290849"/>
    </source>
</evidence>
<evidence type="ECO:0000313" key="1">
    <source>
        <dbReference type="EMBL" id="RXN87761.1"/>
    </source>
</evidence>
<gene>
    <name evidence="1" type="ORF">C7R54_14270</name>
</gene>
<protein>
    <recommendedName>
        <fullName evidence="3">BrnT family toxin</fullName>
    </recommendedName>
</protein>
<sequence length="88" mass="10339">MELSFDPVKDISNQRKHGVSLREAREFEWEGALTCEDLRRDYGERRMVSIGYIGPRLYVVVYVTRAGECRIISLRKANEREVKRYAEA</sequence>
<comment type="caution">
    <text evidence="1">The sequence shown here is derived from an EMBL/GenBank/DDBJ whole genome shotgun (WGS) entry which is preliminary data.</text>
</comment>
<dbReference type="InterPro" id="IPR007460">
    <property type="entry name" value="BrnT_toxin"/>
</dbReference>
<reference evidence="1 2" key="1">
    <citation type="journal article" date="2017" name="Int. J. Syst. Evol. Microbiol.">
        <title>Achromobacter aloeverae sp. nov., isolated from the root of Aloe vera (L.) Burm.f.</title>
        <authorList>
            <person name="Kuncharoen N."/>
            <person name="Muramatsu Y."/>
            <person name="Shibata C."/>
            <person name="Kamakura Y."/>
            <person name="Nakagawa Y."/>
            <person name="Tanasupawat S."/>
        </authorList>
    </citation>
    <scope>NUCLEOTIDE SEQUENCE [LARGE SCALE GENOMIC DNA]</scope>
    <source>
        <strain evidence="1 2">AVA-1</strain>
    </source>
</reference>
<organism evidence="1 2">
    <name type="scientific">Achromobacter aloeverae</name>
    <dbReference type="NCBI Taxonomy" id="1750518"/>
    <lineage>
        <taxon>Bacteria</taxon>
        <taxon>Pseudomonadati</taxon>
        <taxon>Pseudomonadota</taxon>
        <taxon>Betaproteobacteria</taxon>
        <taxon>Burkholderiales</taxon>
        <taxon>Alcaligenaceae</taxon>
        <taxon>Achromobacter</taxon>
    </lineage>
</organism>
<accession>A0A4Q1HI80</accession>
<dbReference type="RefSeq" id="WP_129151125.1">
    <property type="nucleotide sequence ID" value="NZ_JBHSDO010000011.1"/>
</dbReference>
<dbReference type="Gene3D" id="3.10.450.530">
    <property type="entry name" value="Ribonuclease toxin, BrnT, of type II toxin-antitoxin system"/>
    <property type="match status" value="1"/>
</dbReference>
<dbReference type="AlphaFoldDB" id="A0A4Q1HI80"/>
<dbReference type="OrthoDB" id="9798158at2"/>
<dbReference type="EMBL" id="PYAL01000004">
    <property type="protein sequence ID" value="RXN87761.1"/>
    <property type="molecule type" value="Genomic_DNA"/>
</dbReference>